<evidence type="ECO:0000313" key="3">
    <source>
        <dbReference type="Proteomes" id="UP000653343"/>
    </source>
</evidence>
<proteinExistence type="predicted"/>
<gene>
    <name evidence="2" type="ORF">GCM10010946_34770</name>
</gene>
<evidence type="ECO:0000313" key="2">
    <source>
        <dbReference type="EMBL" id="GGX53224.1"/>
    </source>
</evidence>
<accession>A0ABQ2Y2F8</accession>
<evidence type="ECO:0000256" key="1">
    <source>
        <dbReference type="SAM" id="Phobius"/>
    </source>
</evidence>
<keyword evidence="1" id="KW-0812">Transmembrane</keyword>
<keyword evidence="3" id="KW-1185">Reference proteome</keyword>
<name>A0ABQ2Y2F8_9BURK</name>
<dbReference type="EMBL" id="BMYU01000012">
    <property type="protein sequence ID" value="GGX53224.1"/>
    <property type="molecule type" value="Genomic_DNA"/>
</dbReference>
<dbReference type="Proteomes" id="UP000653343">
    <property type="component" value="Unassembled WGS sequence"/>
</dbReference>
<comment type="caution">
    <text evidence="2">The sequence shown here is derived from an EMBL/GenBank/DDBJ whole genome shotgun (WGS) entry which is preliminary data.</text>
</comment>
<organism evidence="2 3">
    <name type="scientific">Undibacterium squillarum</name>
    <dbReference type="NCBI Taxonomy" id="1131567"/>
    <lineage>
        <taxon>Bacteria</taxon>
        <taxon>Pseudomonadati</taxon>
        <taxon>Pseudomonadota</taxon>
        <taxon>Betaproteobacteria</taxon>
        <taxon>Burkholderiales</taxon>
        <taxon>Oxalobacteraceae</taxon>
        <taxon>Undibacterium</taxon>
    </lineage>
</organism>
<sequence>MPDGATMKTSDLIKSAISLAIVILLTYVIFDLGRDTKTVALTSAPSVTCSDGYLHSVTTSGDKHQITDDAGHGIKCKA</sequence>
<reference evidence="3" key="1">
    <citation type="journal article" date="2019" name="Int. J. Syst. Evol. Microbiol.">
        <title>The Global Catalogue of Microorganisms (GCM) 10K type strain sequencing project: providing services to taxonomists for standard genome sequencing and annotation.</title>
        <authorList>
            <consortium name="The Broad Institute Genomics Platform"/>
            <consortium name="The Broad Institute Genome Sequencing Center for Infectious Disease"/>
            <person name="Wu L."/>
            <person name="Ma J."/>
        </authorList>
    </citation>
    <scope>NUCLEOTIDE SEQUENCE [LARGE SCALE GENOMIC DNA]</scope>
    <source>
        <strain evidence="3">KCTC 23917</strain>
    </source>
</reference>
<evidence type="ECO:0008006" key="4">
    <source>
        <dbReference type="Google" id="ProtNLM"/>
    </source>
</evidence>
<protein>
    <recommendedName>
        <fullName evidence="4">Excalibur calcium-binding domain-containing protein</fullName>
    </recommendedName>
</protein>
<keyword evidence="1" id="KW-0472">Membrane</keyword>
<keyword evidence="1" id="KW-1133">Transmembrane helix</keyword>
<feature type="transmembrane region" description="Helical" evidence="1">
    <location>
        <begin position="12"/>
        <end position="30"/>
    </location>
</feature>